<dbReference type="STRING" id="61635.BN85307340"/>
<protein>
    <submittedName>
        <fullName evidence="1">Uncharacterized protein</fullName>
    </submittedName>
</protein>
<evidence type="ECO:0000313" key="2">
    <source>
        <dbReference type="Proteomes" id="UP000032737"/>
    </source>
</evidence>
<dbReference type="EMBL" id="FO681348">
    <property type="protein sequence ID" value="CCV65755.1"/>
    <property type="molecule type" value="Genomic_DNA"/>
</dbReference>
<reference evidence="1 2" key="1">
    <citation type="journal article" date="2013" name="J. Mol. Microbiol. Biotechnol.">
        <title>Analysis of the Complete Genomes of Acholeplasma brassicae , A. palmae and A. laidlawii and Their Comparison to the Obligate Parasites from ' Candidatus Phytoplasma'.</title>
        <authorList>
            <person name="Kube M."/>
            <person name="Siewert C."/>
            <person name="Migdoll A.M."/>
            <person name="Duduk B."/>
            <person name="Holz S."/>
            <person name="Rabus R."/>
            <person name="Seemuller E."/>
            <person name="Mitrovic J."/>
            <person name="Muller I."/>
            <person name="Buttner C."/>
            <person name="Reinhardt R."/>
        </authorList>
    </citation>
    <scope>NUCLEOTIDE SEQUENCE [LARGE SCALE GENOMIC DNA]</scope>
    <source>
        <strain evidence="2">0502</strain>
    </source>
</reference>
<evidence type="ECO:0000313" key="1">
    <source>
        <dbReference type="EMBL" id="CCV65755.1"/>
    </source>
</evidence>
<sequence>MNEIRAIEFDKHIKSMGKLERLRAKIQIIKLEIENCREITQGIGFHFVYGRELDIEELQGRHYTLNNLYRELDKHLTSDLPF</sequence>
<organism evidence="1 2">
    <name type="scientific">Acholeplasma brassicae</name>
    <dbReference type="NCBI Taxonomy" id="61635"/>
    <lineage>
        <taxon>Bacteria</taxon>
        <taxon>Bacillati</taxon>
        <taxon>Mycoplasmatota</taxon>
        <taxon>Mollicutes</taxon>
        <taxon>Acholeplasmatales</taxon>
        <taxon>Acholeplasmataceae</taxon>
        <taxon>Acholeplasma</taxon>
    </lineage>
</organism>
<dbReference type="HOGENOM" id="CLU_2550526_0_0_14"/>
<gene>
    <name evidence="1" type="ORF">BN85307340</name>
</gene>
<name>U4KNB9_9MOLU</name>
<accession>U4KNB9</accession>
<dbReference type="KEGG" id="abra:BN85307340"/>
<dbReference type="AlphaFoldDB" id="U4KNB9"/>
<dbReference type="RefSeq" id="WP_030004615.1">
    <property type="nucleotide sequence ID" value="NC_022549.1"/>
</dbReference>
<proteinExistence type="predicted"/>
<dbReference type="Proteomes" id="UP000032737">
    <property type="component" value="Chromosome"/>
</dbReference>
<keyword evidence="2" id="KW-1185">Reference proteome</keyword>